<reference evidence="1 2" key="1">
    <citation type="submission" date="2023-01" db="EMBL/GenBank/DDBJ databases">
        <authorList>
            <person name="Whitehead M."/>
        </authorList>
    </citation>
    <scope>NUCLEOTIDE SEQUENCE [LARGE SCALE GENOMIC DNA]</scope>
</reference>
<dbReference type="EMBL" id="CARXXK010001484">
    <property type="protein sequence ID" value="CAI6376418.1"/>
    <property type="molecule type" value="Genomic_DNA"/>
</dbReference>
<keyword evidence="2" id="KW-1185">Reference proteome</keyword>
<dbReference type="Proteomes" id="UP001160148">
    <property type="component" value="Unassembled WGS sequence"/>
</dbReference>
<protein>
    <submittedName>
        <fullName evidence="1">Uncharacterized protein</fullName>
    </submittedName>
</protein>
<evidence type="ECO:0000313" key="1">
    <source>
        <dbReference type="EMBL" id="CAI6376418.1"/>
    </source>
</evidence>
<gene>
    <name evidence="1" type="ORF">MEUPH1_LOCUS29789</name>
</gene>
<dbReference type="AlphaFoldDB" id="A0AAV0Y6J3"/>
<sequence>MRIACDPTWVAKGTCMPQPTVRAHSLPTSLGTGVRTVLVVHRQRAGGGWWQRHRTPTVNLRGSRLAHSANVRSAVVAARHQTRESSCLSSYN</sequence>
<proteinExistence type="predicted"/>
<evidence type="ECO:0000313" key="2">
    <source>
        <dbReference type="Proteomes" id="UP001160148"/>
    </source>
</evidence>
<name>A0AAV0Y6J3_9HEMI</name>
<accession>A0AAV0Y6J3</accession>
<organism evidence="1 2">
    <name type="scientific">Macrosiphum euphorbiae</name>
    <name type="common">potato aphid</name>
    <dbReference type="NCBI Taxonomy" id="13131"/>
    <lineage>
        <taxon>Eukaryota</taxon>
        <taxon>Metazoa</taxon>
        <taxon>Ecdysozoa</taxon>
        <taxon>Arthropoda</taxon>
        <taxon>Hexapoda</taxon>
        <taxon>Insecta</taxon>
        <taxon>Pterygota</taxon>
        <taxon>Neoptera</taxon>
        <taxon>Paraneoptera</taxon>
        <taxon>Hemiptera</taxon>
        <taxon>Sternorrhyncha</taxon>
        <taxon>Aphidomorpha</taxon>
        <taxon>Aphidoidea</taxon>
        <taxon>Aphididae</taxon>
        <taxon>Macrosiphini</taxon>
        <taxon>Macrosiphum</taxon>
    </lineage>
</organism>
<comment type="caution">
    <text evidence="1">The sequence shown here is derived from an EMBL/GenBank/DDBJ whole genome shotgun (WGS) entry which is preliminary data.</text>
</comment>